<reference evidence="1 2" key="1">
    <citation type="submission" date="2018-01" db="EMBL/GenBank/DDBJ databases">
        <title>Draft genome sequence of Salinispora sp. 13K206.</title>
        <authorList>
            <person name="Sahin N."/>
            <person name="Saygin H."/>
            <person name="Ay H."/>
        </authorList>
    </citation>
    <scope>NUCLEOTIDE SEQUENCE [LARGE SCALE GENOMIC DNA]</scope>
    <source>
        <strain evidence="1 2">13K206</strain>
    </source>
</reference>
<organism evidence="1 2">
    <name type="scientific">Micromonospora deserti</name>
    <dbReference type="NCBI Taxonomy" id="2070366"/>
    <lineage>
        <taxon>Bacteria</taxon>
        <taxon>Bacillati</taxon>
        <taxon>Actinomycetota</taxon>
        <taxon>Actinomycetes</taxon>
        <taxon>Micromonosporales</taxon>
        <taxon>Micromonosporaceae</taxon>
        <taxon>Micromonospora</taxon>
    </lineage>
</organism>
<evidence type="ECO:0000313" key="2">
    <source>
        <dbReference type="Proteomes" id="UP000248749"/>
    </source>
</evidence>
<evidence type="ECO:0000313" key="1">
    <source>
        <dbReference type="EMBL" id="PZF81895.1"/>
    </source>
</evidence>
<gene>
    <name evidence="1" type="ORF">C1I99_31725</name>
</gene>
<evidence type="ECO:0008006" key="3">
    <source>
        <dbReference type="Google" id="ProtNLM"/>
    </source>
</evidence>
<feature type="non-terminal residue" evidence="1">
    <location>
        <position position="217"/>
    </location>
</feature>
<comment type="caution">
    <text evidence="1">The sequence shown here is derived from an EMBL/GenBank/DDBJ whole genome shotgun (WGS) entry which is preliminary data.</text>
</comment>
<sequence length="217" mass="23360">MEGAFLGGSTLGMAADAVLPPWSDVDVLVVRAAPAEKLGKFSWGGVLLEVTFVTWAELGSAEDVLGSFVFAGCFRGHGVLADPTGRLAALRAEVSARFADEEWVRRRCARVRERVERGVRELDGSGPLHEQVTAWLFPTSLTAVLPLVAGLVEPTVRRRYVVARGVLAGYGLAGRYPALLDLLDGGGVPVGRVREHLAGLAWTFDVAARVARTRFFF</sequence>
<dbReference type="AlphaFoldDB" id="A0A2W2B3I2"/>
<dbReference type="Proteomes" id="UP000248749">
    <property type="component" value="Unassembled WGS sequence"/>
</dbReference>
<accession>A0A2W2B3I2</accession>
<protein>
    <recommendedName>
        <fullName evidence="3">Nucleotidyltransferase</fullName>
    </recommendedName>
</protein>
<name>A0A2W2B3I2_9ACTN</name>
<proteinExistence type="predicted"/>
<keyword evidence="2" id="KW-1185">Reference proteome</keyword>
<dbReference type="EMBL" id="POUB01000541">
    <property type="protein sequence ID" value="PZF81895.1"/>
    <property type="molecule type" value="Genomic_DNA"/>
</dbReference>